<gene>
    <name evidence="1" type="ORF">FEF10_20645</name>
</gene>
<dbReference type="RefSeq" id="WP_073698970.1">
    <property type="nucleotide sequence ID" value="NZ_CP022097.2"/>
</dbReference>
<organism evidence="1 2">
    <name type="scientific">Pseudomonas protegens</name>
    <dbReference type="NCBI Taxonomy" id="380021"/>
    <lineage>
        <taxon>Bacteria</taxon>
        <taxon>Pseudomonadati</taxon>
        <taxon>Pseudomonadota</taxon>
        <taxon>Gammaproteobacteria</taxon>
        <taxon>Pseudomonadales</taxon>
        <taxon>Pseudomonadaceae</taxon>
        <taxon>Pseudomonas</taxon>
    </lineage>
</organism>
<evidence type="ECO:0000313" key="1">
    <source>
        <dbReference type="EMBL" id="TMM62503.1"/>
    </source>
</evidence>
<proteinExistence type="predicted"/>
<dbReference type="Pfam" id="PF20192">
    <property type="entry name" value="DUF6555"/>
    <property type="match status" value="1"/>
</dbReference>
<sequence length="88" mass="10278">MDKLFIIDYSLHNEQRTFIIRAGRMDNAEAWHWACCDAGIGRIPKFGRERVKRISKPLAERYGVENVKWRPSGNIPFKPKPYIPPPPE</sequence>
<name>A0ABY2VGG6_9PSED</name>
<accession>A0ABY2VGG6</accession>
<dbReference type="InterPro" id="IPR046685">
    <property type="entry name" value="DUF6555"/>
</dbReference>
<dbReference type="Proteomes" id="UP000310095">
    <property type="component" value="Unassembled WGS sequence"/>
</dbReference>
<keyword evidence="2" id="KW-1185">Reference proteome</keyword>
<protein>
    <submittedName>
        <fullName evidence="1">Uncharacterized protein</fullName>
    </submittedName>
</protein>
<reference evidence="1 2" key="1">
    <citation type="submission" date="2019-05" db="EMBL/GenBank/DDBJ databases">
        <title>Identification and Biocontrol Activity Analysis of Biocontrol Strain PF-1 Based on Genome-wide Data.</title>
        <authorList>
            <person name="Qi J."/>
        </authorList>
    </citation>
    <scope>NUCLEOTIDE SEQUENCE [LARGE SCALE GENOMIC DNA]</scope>
    <source>
        <strain evidence="1 2">PF-1</strain>
    </source>
</reference>
<dbReference type="EMBL" id="VAVY01000003">
    <property type="protein sequence ID" value="TMM62503.1"/>
    <property type="molecule type" value="Genomic_DNA"/>
</dbReference>
<comment type="caution">
    <text evidence="1">The sequence shown here is derived from an EMBL/GenBank/DDBJ whole genome shotgun (WGS) entry which is preliminary data.</text>
</comment>
<evidence type="ECO:0000313" key="2">
    <source>
        <dbReference type="Proteomes" id="UP000310095"/>
    </source>
</evidence>